<gene>
    <name evidence="2" type="ORF">B0A48_09067</name>
</gene>
<dbReference type="EMBL" id="NAJO01000019">
    <property type="protein sequence ID" value="OQO05299.1"/>
    <property type="molecule type" value="Genomic_DNA"/>
</dbReference>
<comment type="caution">
    <text evidence="2">The sequence shown here is derived from an EMBL/GenBank/DDBJ whole genome shotgun (WGS) entry which is preliminary data.</text>
</comment>
<feature type="region of interest" description="Disordered" evidence="1">
    <location>
        <begin position="169"/>
        <end position="189"/>
    </location>
</feature>
<feature type="compositionally biased region" description="Basic residues" evidence="1">
    <location>
        <begin position="73"/>
        <end position="87"/>
    </location>
</feature>
<organism evidence="2 3">
    <name type="scientific">Cryoendolithus antarcticus</name>
    <dbReference type="NCBI Taxonomy" id="1507870"/>
    <lineage>
        <taxon>Eukaryota</taxon>
        <taxon>Fungi</taxon>
        <taxon>Dikarya</taxon>
        <taxon>Ascomycota</taxon>
        <taxon>Pezizomycotina</taxon>
        <taxon>Dothideomycetes</taxon>
        <taxon>Dothideomycetidae</taxon>
        <taxon>Cladosporiales</taxon>
        <taxon>Cladosporiaceae</taxon>
        <taxon>Cryoendolithus</taxon>
    </lineage>
</organism>
<dbReference type="Proteomes" id="UP000192596">
    <property type="component" value="Unassembled WGS sequence"/>
</dbReference>
<feature type="region of interest" description="Disordered" evidence="1">
    <location>
        <begin position="1"/>
        <end position="35"/>
    </location>
</feature>
<feature type="compositionally biased region" description="Pro residues" evidence="1">
    <location>
        <begin position="54"/>
        <end position="69"/>
    </location>
</feature>
<evidence type="ECO:0000256" key="1">
    <source>
        <dbReference type="SAM" id="MobiDB-lite"/>
    </source>
</evidence>
<protein>
    <submittedName>
        <fullName evidence="2">Uncharacterized protein</fullName>
    </submittedName>
</protein>
<feature type="region of interest" description="Disordered" evidence="1">
    <location>
        <begin position="49"/>
        <end position="87"/>
    </location>
</feature>
<name>A0A1V8T1W1_9PEZI</name>
<accession>A0A1V8T1W1</accession>
<feature type="compositionally biased region" description="Basic and acidic residues" evidence="1">
    <location>
        <begin position="169"/>
        <end position="184"/>
    </location>
</feature>
<evidence type="ECO:0000313" key="2">
    <source>
        <dbReference type="EMBL" id="OQO05299.1"/>
    </source>
</evidence>
<keyword evidence="3" id="KW-1185">Reference proteome</keyword>
<proteinExistence type="predicted"/>
<dbReference type="AlphaFoldDB" id="A0A1V8T1W1"/>
<evidence type="ECO:0000313" key="3">
    <source>
        <dbReference type="Proteomes" id="UP000192596"/>
    </source>
</evidence>
<dbReference type="InParanoid" id="A0A1V8T1W1"/>
<reference evidence="3" key="1">
    <citation type="submission" date="2017-03" db="EMBL/GenBank/DDBJ databases">
        <title>Genomes of endolithic fungi from Antarctica.</title>
        <authorList>
            <person name="Coleine C."/>
            <person name="Masonjones S."/>
            <person name="Stajich J.E."/>
        </authorList>
    </citation>
    <scope>NUCLEOTIDE SEQUENCE [LARGE SCALE GENOMIC DNA]</scope>
    <source>
        <strain evidence="3">CCFEE 5527</strain>
    </source>
</reference>
<sequence>MPHVPVLTNLNKTIDTTTTSDAPKAPTRPEYPFKLRSHSDETIPTFRSFFSNTPAPPKTSPHTPNPPRLNPTKPHHRHRRSLSHHNIRPQSAGCYTVAAELAGSPVMWPTPASPKGLGDYARTGASSGDVADGGYPVVPCRPPLKPTISFGSVPRFSYYSDFSEGMVQKSKDLAESEERERQEEEAMGSEGGWWRSVMVCFGCRDADH</sequence>
<feature type="compositionally biased region" description="Low complexity" evidence="1">
    <location>
        <begin position="7"/>
        <end position="19"/>
    </location>
</feature>